<comment type="caution">
    <text evidence="1">The sequence shown here is derived from an EMBL/GenBank/DDBJ whole genome shotgun (WGS) entry which is preliminary data.</text>
</comment>
<organism evidence="1 2">
    <name type="scientific">Apodospora peruviana</name>
    <dbReference type="NCBI Taxonomy" id="516989"/>
    <lineage>
        <taxon>Eukaryota</taxon>
        <taxon>Fungi</taxon>
        <taxon>Dikarya</taxon>
        <taxon>Ascomycota</taxon>
        <taxon>Pezizomycotina</taxon>
        <taxon>Sordariomycetes</taxon>
        <taxon>Sordariomycetidae</taxon>
        <taxon>Sordariales</taxon>
        <taxon>Lasiosphaeriaceae</taxon>
        <taxon>Apodospora</taxon>
    </lineage>
</organism>
<dbReference type="EMBL" id="JAUEDM010000004">
    <property type="protein sequence ID" value="KAK3318731.1"/>
    <property type="molecule type" value="Genomic_DNA"/>
</dbReference>
<reference evidence="1" key="1">
    <citation type="journal article" date="2023" name="Mol. Phylogenet. Evol.">
        <title>Genome-scale phylogeny and comparative genomics of the fungal order Sordariales.</title>
        <authorList>
            <person name="Hensen N."/>
            <person name="Bonometti L."/>
            <person name="Westerberg I."/>
            <person name="Brannstrom I.O."/>
            <person name="Guillou S."/>
            <person name="Cros-Aarteil S."/>
            <person name="Calhoun S."/>
            <person name="Haridas S."/>
            <person name="Kuo A."/>
            <person name="Mondo S."/>
            <person name="Pangilinan J."/>
            <person name="Riley R."/>
            <person name="LaButti K."/>
            <person name="Andreopoulos B."/>
            <person name="Lipzen A."/>
            <person name="Chen C."/>
            <person name="Yan M."/>
            <person name="Daum C."/>
            <person name="Ng V."/>
            <person name="Clum A."/>
            <person name="Steindorff A."/>
            <person name="Ohm R.A."/>
            <person name="Martin F."/>
            <person name="Silar P."/>
            <person name="Natvig D.O."/>
            <person name="Lalanne C."/>
            <person name="Gautier V."/>
            <person name="Ament-Velasquez S.L."/>
            <person name="Kruys A."/>
            <person name="Hutchinson M.I."/>
            <person name="Powell A.J."/>
            <person name="Barry K."/>
            <person name="Miller A.N."/>
            <person name="Grigoriev I.V."/>
            <person name="Debuchy R."/>
            <person name="Gladieux P."/>
            <person name="Hiltunen Thoren M."/>
            <person name="Johannesson H."/>
        </authorList>
    </citation>
    <scope>NUCLEOTIDE SEQUENCE</scope>
    <source>
        <strain evidence="1">CBS 118394</strain>
    </source>
</reference>
<evidence type="ECO:0000313" key="2">
    <source>
        <dbReference type="Proteomes" id="UP001283341"/>
    </source>
</evidence>
<protein>
    <submittedName>
        <fullName evidence="1">Uncharacterized protein</fullName>
    </submittedName>
</protein>
<keyword evidence="2" id="KW-1185">Reference proteome</keyword>
<gene>
    <name evidence="1" type="ORF">B0H66DRAFT_248706</name>
</gene>
<dbReference type="AlphaFoldDB" id="A0AAE0I5A8"/>
<dbReference type="Proteomes" id="UP001283341">
    <property type="component" value="Unassembled WGS sequence"/>
</dbReference>
<sequence>MRARYGARKFWASAAPWYPWLSALPITGFPTPPADDDNTSFTTRSANILYNWYCFCLGLFICSELEQLDISRSLLLPPQALAVQCLSQRRR</sequence>
<accession>A0AAE0I5A8</accession>
<name>A0AAE0I5A8_9PEZI</name>
<evidence type="ECO:0000313" key="1">
    <source>
        <dbReference type="EMBL" id="KAK3318731.1"/>
    </source>
</evidence>
<proteinExistence type="predicted"/>
<reference evidence="1" key="2">
    <citation type="submission" date="2023-06" db="EMBL/GenBank/DDBJ databases">
        <authorList>
            <consortium name="Lawrence Berkeley National Laboratory"/>
            <person name="Haridas S."/>
            <person name="Hensen N."/>
            <person name="Bonometti L."/>
            <person name="Westerberg I."/>
            <person name="Brannstrom I.O."/>
            <person name="Guillou S."/>
            <person name="Cros-Aarteil S."/>
            <person name="Calhoun S."/>
            <person name="Kuo A."/>
            <person name="Mondo S."/>
            <person name="Pangilinan J."/>
            <person name="Riley R."/>
            <person name="Labutti K."/>
            <person name="Andreopoulos B."/>
            <person name="Lipzen A."/>
            <person name="Chen C."/>
            <person name="Yanf M."/>
            <person name="Daum C."/>
            <person name="Ng V."/>
            <person name="Clum A."/>
            <person name="Steindorff A."/>
            <person name="Ohm R."/>
            <person name="Martin F."/>
            <person name="Silar P."/>
            <person name="Natvig D."/>
            <person name="Lalanne C."/>
            <person name="Gautier V."/>
            <person name="Ament-Velasquez S.L."/>
            <person name="Kruys A."/>
            <person name="Hutchinson M.I."/>
            <person name="Powell A.J."/>
            <person name="Barry K."/>
            <person name="Miller A.N."/>
            <person name="Grigoriev I.V."/>
            <person name="Debuchy R."/>
            <person name="Gladieux P."/>
            <person name="Thoren M.H."/>
            <person name="Johannesson H."/>
        </authorList>
    </citation>
    <scope>NUCLEOTIDE SEQUENCE</scope>
    <source>
        <strain evidence="1">CBS 118394</strain>
    </source>
</reference>